<name>A0A931ALF3_9ACTN</name>
<evidence type="ECO:0000256" key="1">
    <source>
        <dbReference type="SAM" id="MobiDB-lite"/>
    </source>
</evidence>
<keyword evidence="3" id="KW-1185">Reference proteome</keyword>
<organism evidence="2 3">
    <name type="scientific">Nonomuraea cypriaca</name>
    <dbReference type="NCBI Taxonomy" id="1187855"/>
    <lineage>
        <taxon>Bacteria</taxon>
        <taxon>Bacillati</taxon>
        <taxon>Actinomycetota</taxon>
        <taxon>Actinomycetes</taxon>
        <taxon>Streptosporangiales</taxon>
        <taxon>Streptosporangiaceae</taxon>
        <taxon>Nonomuraea</taxon>
    </lineage>
</organism>
<feature type="compositionally biased region" description="Basic residues" evidence="1">
    <location>
        <begin position="210"/>
        <end position="224"/>
    </location>
</feature>
<accession>A0A931ALF3</accession>
<dbReference type="AlphaFoldDB" id="A0A931ALF3"/>
<evidence type="ECO:0000313" key="2">
    <source>
        <dbReference type="EMBL" id="MBF8193950.1"/>
    </source>
</evidence>
<dbReference type="RefSeq" id="WP_195902796.1">
    <property type="nucleotide sequence ID" value="NZ_JADOGI010000336.1"/>
</dbReference>
<sequence length="246" mass="28007">MVEVMVDLTEYERRGDFDAPFELTRKHERVQKESERIREAVRCDVGPLTWEAYIAGEPCPGCGLPYRDEKPWEFKGTMYFTEEERIRYDAEEVRFRKVHGDCHAMRHSVSGSLTMHCGKCCPSPPLSPRQIENLGRILGAPKQPHELMRWRLRLYCGHVVEKQSHYTHKTLHSAFTGSTSCPECGLDPATIVDGEAIGLVEEPPGVAKRVPAKSPRRPTAARKPTRAELEAKVRELEAEIERLRGS</sequence>
<evidence type="ECO:0000313" key="3">
    <source>
        <dbReference type="Proteomes" id="UP000605361"/>
    </source>
</evidence>
<proteinExistence type="predicted"/>
<protein>
    <submittedName>
        <fullName evidence="2">Uncharacterized protein</fullName>
    </submittedName>
</protein>
<dbReference type="EMBL" id="JADOGI010000336">
    <property type="protein sequence ID" value="MBF8193950.1"/>
    <property type="molecule type" value="Genomic_DNA"/>
</dbReference>
<comment type="caution">
    <text evidence="2">The sequence shown here is derived from an EMBL/GenBank/DDBJ whole genome shotgun (WGS) entry which is preliminary data.</text>
</comment>
<gene>
    <name evidence="2" type="ORF">ITP53_51410</name>
</gene>
<dbReference type="Proteomes" id="UP000605361">
    <property type="component" value="Unassembled WGS sequence"/>
</dbReference>
<feature type="region of interest" description="Disordered" evidence="1">
    <location>
        <begin position="203"/>
        <end position="229"/>
    </location>
</feature>
<reference evidence="2" key="1">
    <citation type="submission" date="2020-11" db="EMBL/GenBank/DDBJ databases">
        <title>Whole-genome analyses of Nonomuraea sp. K274.</title>
        <authorList>
            <person name="Veyisoglu A."/>
        </authorList>
    </citation>
    <scope>NUCLEOTIDE SEQUENCE</scope>
    <source>
        <strain evidence="2">K274</strain>
    </source>
</reference>